<protein>
    <submittedName>
        <fullName evidence="4">MerR family transcriptional regulator</fullName>
    </submittedName>
</protein>
<dbReference type="SUPFAM" id="SSF46955">
    <property type="entry name" value="Putative DNA-binding domain"/>
    <property type="match status" value="1"/>
</dbReference>
<reference evidence="4 5" key="1">
    <citation type="submission" date="2019-11" db="EMBL/GenBank/DDBJ databases">
        <title>Whole genome sequencing identifies a novel species of the genus Arsenicicoccus isolated from human blood.</title>
        <authorList>
            <person name="Jeong J.H."/>
            <person name="Kweon O.J."/>
            <person name="Kim H.R."/>
            <person name="Kim T.-H."/>
            <person name="Ha S.-M."/>
            <person name="Lee M.-K."/>
        </authorList>
    </citation>
    <scope>NUCLEOTIDE SEQUENCE [LARGE SCALE GENOMIC DNA]</scope>
    <source>
        <strain evidence="4 5">MKL-02</strain>
    </source>
</reference>
<dbReference type="CDD" id="cd01107">
    <property type="entry name" value="HTH_BmrR"/>
    <property type="match status" value="1"/>
</dbReference>
<keyword evidence="5" id="KW-1185">Reference proteome</keyword>
<evidence type="ECO:0000313" key="5">
    <source>
        <dbReference type="Proteomes" id="UP000431092"/>
    </source>
</evidence>
<dbReference type="EMBL" id="WLVL01000037">
    <property type="protein sequence ID" value="MTB72336.1"/>
    <property type="molecule type" value="Genomic_DNA"/>
</dbReference>
<dbReference type="AlphaFoldDB" id="A0A6I3IZD9"/>
<dbReference type="InterPro" id="IPR011256">
    <property type="entry name" value="Reg_factor_effector_dom_sf"/>
</dbReference>
<dbReference type="SUPFAM" id="SSF55136">
    <property type="entry name" value="Probable bacterial effector-binding domain"/>
    <property type="match status" value="1"/>
</dbReference>
<keyword evidence="2" id="KW-0175">Coiled coil</keyword>
<dbReference type="PANTHER" id="PTHR30204:SF97">
    <property type="entry name" value="MERR FAMILY REGULATORY PROTEIN"/>
    <property type="match status" value="1"/>
</dbReference>
<organism evidence="4 5">
    <name type="scientific">Arsenicicoccus cauae</name>
    <dbReference type="NCBI Taxonomy" id="2663847"/>
    <lineage>
        <taxon>Bacteria</taxon>
        <taxon>Bacillati</taxon>
        <taxon>Actinomycetota</taxon>
        <taxon>Actinomycetes</taxon>
        <taxon>Micrococcales</taxon>
        <taxon>Intrasporangiaceae</taxon>
        <taxon>Arsenicicoccus</taxon>
    </lineage>
</organism>
<dbReference type="InterPro" id="IPR000551">
    <property type="entry name" value="MerR-type_HTH_dom"/>
</dbReference>
<dbReference type="PANTHER" id="PTHR30204">
    <property type="entry name" value="REDOX-CYCLING DRUG-SENSING TRANSCRIPTIONAL ACTIVATOR SOXR"/>
    <property type="match status" value="1"/>
</dbReference>
<feature type="domain" description="HTH merR-type" evidence="3">
    <location>
        <begin position="1"/>
        <end position="71"/>
    </location>
</feature>
<gene>
    <name evidence="4" type="ORF">GGG17_10205</name>
</gene>
<evidence type="ECO:0000256" key="2">
    <source>
        <dbReference type="SAM" id="Coils"/>
    </source>
</evidence>
<evidence type="ECO:0000313" key="4">
    <source>
        <dbReference type="EMBL" id="MTB72336.1"/>
    </source>
</evidence>
<dbReference type="RefSeq" id="WP_154593568.1">
    <property type="nucleotide sequence ID" value="NZ_CP171001.1"/>
</dbReference>
<name>A0A6I3IZD9_9MICO</name>
<proteinExistence type="predicted"/>
<dbReference type="InterPro" id="IPR047057">
    <property type="entry name" value="MerR_fam"/>
</dbReference>
<feature type="coiled-coil region" evidence="2">
    <location>
        <begin position="79"/>
        <end position="113"/>
    </location>
</feature>
<dbReference type="SMART" id="SM00422">
    <property type="entry name" value="HTH_MERR"/>
    <property type="match status" value="1"/>
</dbReference>
<accession>A0A6I3IZD9</accession>
<dbReference type="Gene3D" id="3.20.80.10">
    <property type="entry name" value="Regulatory factor, effector binding domain"/>
    <property type="match status" value="1"/>
</dbReference>
<dbReference type="SMART" id="SM00871">
    <property type="entry name" value="AraC_E_bind"/>
    <property type="match status" value="1"/>
</dbReference>
<dbReference type="InterPro" id="IPR009061">
    <property type="entry name" value="DNA-bd_dom_put_sf"/>
</dbReference>
<comment type="caution">
    <text evidence="4">The sequence shown here is derived from an EMBL/GenBank/DDBJ whole genome shotgun (WGS) entry which is preliminary data.</text>
</comment>
<dbReference type="Proteomes" id="UP000431092">
    <property type="component" value="Unassembled WGS sequence"/>
</dbReference>
<dbReference type="InterPro" id="IPR010499">
    <property type="entry name" value="AraC_E-bd"/>
</dbReference>
<dbReference type="PROSITE" id="PS50937">
    <property type="entry name" value="HTH_MERR_2"/>
    <property type="match status" value="1"/>
</dbReference>
<sequence length="265" mass="29003">MIHIGEFARLGQVSMRMLRHYDQLGLLTPDHVDPWTGYRSYSAGQLARLNRIVALKDLGFPLAQVAVLLDGDLDGDELRVMLHERRMELERDHEQARQRLAGVEARLHLIDKEHDMSIEYVTKSLPAVRLAACSADLEEGQAIGEVVGPLFERAGAAVARAGGSLRTAIASYDVRPAGMHITVGYAHDGPAPEGTAIVELPAVEQAVCCVHLGAMTGIGAAWQSLVQHAETSGWDLLGPCREDYLQAEGEDQSSWVTELQQPVRR</sequence>
<evidence type="ECO:0000256" key="1">
    <source>
        <dbReference type="ARBA" id="ARBA00023125"/>
    </source>
</evidence>
<dbReference type="Gene3D" id="1.10.1660.10">
    <property type="match status" value="1"/>
</dbReference>
<dbReference type="Pfam" id="PF13411">
    <property type="entry name" value="MerR_1"/>
    <property type="match status" value="1"/>
</dbReference>
<keyword evidence="1" id="KW-0238">DNA-binding</keyword>
<dbReference type="GO" id="GO:0003700">
    <property type="term" value="F:DNA-binding transcription factor activity"/>
    <property type="evidence" value="ECO:0007669"/>
    <property type="project" value="InterPro"/>
</dbReference>
<evidence type="ECO:0000259" key="3">
    <source>
        <dbReference type="PROSITE" id="PS50937"/>
    </source>
</evidence>
<dbReference type="GO" id="GO:0003677">
    <property type="term" value="F:DNA binding"/>
    <property type="evidence" value="ECO:0007669"/>
    <property type="project" value="UniProtKB-KW"/>
</dbReference>